<dbReference type="Pfam" id="PF00436">
    <property type="entry name" value="SSB"/>
    <property type="match status" value="1"/>
</dbReference>
<reference evidence="4 5" key="1">
    <citation type="submission" date="2012-06" db="EMBL/GenBank/DDBJ databases">
        <title>Finished chromosome of genome of Microcoleus sp. PCC 7113.</title>
        <authorList>
            <consortium name="US DOE Joint Genome Institute"/>
            <person name="Gugger M."/>
            <person name="Coursin T."/>
            <person name="Rippka R."/>
            <person name="Tandeau De Marsac N."/>
            <person name="Huntemann M."/>
            <person name="Wei C.-L."/>
            <person name="Han J."/>
            <person name="Detter J.C."/>
            <person name="Han C."/>
            <person name="Tapia R."/>
            <person name="Chen A."/>
            <person name="Kyrpides N."/>
            <person name="Mavromatis K."/>
            <person name="Markowitz V."/>
            <person name="Szeto E."/>
            <person name="Ivanova N."/>
            <person name="Pagani I."/>
            <person name="Pati A."/>
            <person name="Goodwin L."/>
            <person name="Nordberg H.P."/>
            <person name="Cantor M.N."/>
            <person name="Hua S.X."/>
            <person name="Woyke T."/>
            <person name="Kerfeld C.A."/>
        </authorList>
    </citation>
    <scope>NUCLEOTIDE SEQUENCE [LARGE SCALE GENOMIC DNA]</scope>
    <source>
        <strain evidence="4 5">PCC 7113</strain>
    </source>
</reference>
<keyword evidence="5" id="KW-1185">Reference proteome</keyword>
<dbReference type="STRING" id="1173027.Mic7113_4299"/>
<evidence type="ECO:0000256" key="2">
    <source>
        <dbReference type="PROSITE-ProRule" id="PRU00252"/>
    </source>
</evidence>
<dbReference type="CDD" id="cd04496">
    <property type="entry name" value="SSB_OBF"/>
    <property type="match status" value="1"/>
</dbReference>
<feature type="region of interest" description="Disordered" evidence="3">
    <location>
        <begin position="115"/>
        <end position="186"/>
    </location>
</feature>
<sequence length="186" mass="20436">MNSCILMAQIIQDPELRYTADSQTPIAQMLVEFPSQRAEDPPARLRVVGWGNLANSIKENYAVGDRVVIEGRLGMNTVERPEGFKEKRAELTVSRIYKLGADTLFEPHIAVPATTSEAPAPVSSPKSNNVVVPLRSPRQSAPMSSTSDLERDYTSSVTEPTYETPTIRTSTTPTPDSSQDLDDIPF</sequence>
<protein>
    <submittedName>
        <fullName evidence="4">Single-stranded DNA-binding protein</fullName>
    </submittedName>
</protein>
<dbReference type="KEGG" id="mic:Mic7113_4299"/>
<dbReference type="HOGENOM" id="CLU_109737_0_0_3"/>
<dbReference type="GO" id="GO:0003697">
    <property type="term" value="F:single-stranded DNA binding"/>
    <property type="evidence" value="ECO:0007669"/>
    <property type="project" value="InterPro"/>
</dbReference>
<evidence type="ECO:0000256" key="1">
    <source>
        <dbReference type="ARBA" id="ARBA00023125"/>
    </source>
</evidence>
<dbReference type="Proteomes" id="UP000010471">
    <property type="component" value="Chromosome"/>
</dbReference>
<keyword evidence="1 2" id="KW-0238">DNA-binding</keyword>
<organism evidence="4 5">
    <name type="scientific">Allocoleopsis franciscana PCC 7113</name>
    <dbReference type="NCBI Taxonomy" id="1173027"/>
    <lineage>
        <taxon>Bacteria</taxon>
        <taxon>Bacillati</taxon>
        <taxon>Cyanobacteriota</taxon>
        <taxon>Cyanophyceae</taxon>
        <taxon>Coleofasciculales</taxon>
        <taxon>Coleofasciculaceae</taxon>
        <taxon>Allocoleopsis</taxon>
        <taxon>Allocoleopsis franciscana</taxon>
    </lineage>
</organism>
<gene>
    <name evidence="4" type="ORF">Mic7113_4299</name>
</gene>
<dbReference type="InterPro" id="IPR000424">
    <property type="entry name" value="Primosome_PriB/ssb"/>
</dbReference>
<evidence type="ECO:0000256" key="3">
    <source>
        <dbReference type="SAM" id="MobiDB-lite"/>
    </source>
</evidence>
<dbReference type="AlphaFoldDB" id="K9WKE8"/>
<dbReference type="Gene3D" id="2.40.50.140">
    <property type="entry name" value="Nucleic acid-binding proteins"/>
    <property type="match status" value="1"/>
</dbReference>
<dbReference type="OrthoDB" id="513679at2"/>
<dbReference type="PATRIC" id="fig|1173027.3.peg.4751"/>
<evidence type="ECO:0000313" key="4">
    <source>
        <dbReference type="EMBL" id="AFZ19997.1"/>
    </source>
</evidence>
<dbReference type="RefSeq" id="WP_015184133.1">
    <property type="nucleotide sequence ID" value="NC_019738.1"/>
</dbReference>
<name>K9WKE8_9CYAN</name>
<dbReference type="EMBL" id="CP003630">
    <property type="protein sequence ID" value="AFZ19997.1"/>
    <property type="molecule type" value="Genomic_DNA"/>
</dbReference>
<dbReference type="PROSITE" id="PS50935">
    <property type="entry name" value="SSB"/>
    <property type="match status" value="1"/>
</dbReference>
<feature type="compositionally biased region" description="Low complexity" evidence="3">
    <location>
        <begin position="118"/>
        <end position="133"/>
    </location>
</feature>
<accession>K9WKE8</accession>
<dbReference type="eggNOG" id="COG0629">
    <property type="taxonomic scope" value="Bacteria"/>
</dbReference>
<feature type="compositionally biased region" description="Polar residues" evidence="3">
    <location>
        <begin position="137"/>
        <end position="147"/>
    </location>
</feature>
<evidence type="ECO:0000313" key="5">
    <source>
        <dbReference type="Proteomes" id="UP000010471"/>
    </source>
</evidence>
<dbReference type="SUPFAM" id="SSF50249">
    <property type="entry name" value="Nucleic acid-binding proteins"/>
    <property type="match status" value="1"/>
</dbReference>
<proteinExistence type="predicted"/>
<dbReference type="InterPro" id="IPR012340">
    <property type="entry name" value="NA-bd_OB-fold"/>
</dbReference>
<feature type="compositionally biased region" description="Low complexity" evidence="3">
    <location>
        <begin position="160"/>
        <end position="175"/>
    </location>
</feature>